<protein>
    <submittedName>
        <fullName evidence="3">Uncharacterized protein</fullName>
    </submittedName>
</protein>
<organism evidence="2 3">
    <name type="scientific">Schistosoma mattheei</name>
    <dbReference type="NCBI Taxonomy" id="31246"/>
    <lineage>
        <taxon>Eukaryota</taxon>
        <taxon>Metazoa</taxon>
        <taxon>Spiralia</taxon>
        <taxon>Lophotrochozoa</taxon>
        <taxon>Platyhelminthes</taxon>
        <taxon>Trematoda</taxon>
        <taxon>Digenea</taxon>
        <taxon>Strigeidida</taxon>
        <taxon>Schistosomatoidea</taxon>
        <taxon>Schistosomatidae</taxon>
        <taxon>Schistosoma</taxon>
    </lineage>
</organism>
<dbReference type="WBParaSite" id="SMTH1_76330.1">
    <property type="protein sequence ID" value="SMTH1_76330.1"/>
    <property type="gene ID" value="SMTH1_76330"/>
</dbReference>
<feature type="region of interest" description="Disordered" evidence="1">
    <location>
        <begin position="271"/>
        <end position="293"/>
    </location>
</feature>
<evidence type="ECO:0000313" key="3">
    <source>
        <dbReference type="WBParaSite" id="SMTH1_76330.1"/>
    </source>
</evidence>
<dbReference type="Proteomes" id="UP000050791">
    <property type="component" value="Unassembled WGS sequence"/>
</dbReference>
<feature type="region of interest" description="Disordered" evidence="1">
    <location>
        <begin position="181"/>
        <end position="226"/>
    </location>
</feature>
<feature type="compositionally biased region" description="Polar residues" evidence="1">
    <location>
        <begin position="209"/>
        <end position="226"/>
    </location>
</feature>
<reference evidence="3" key="1">
    <citation type="submission" date="2023-11" db="UniProtKB">
        <authorList>
            <consortium name="WormBaseParasite"/>
        </authorList>
    </citation>
    <scope>IDENTIFICATION</scope>
</reference>
<accession>A0AA85BSM3</accession>
<proteinExistence type="predicted"/>
<dbReference type="AlphaFoldDB" id="A0AA85BSM3"/>
<name>A0AA85BSM3_9TREM</name>
<sequence>MPINNNNNDELKQNYEKYWIINKQDSNNYTLPQYNQYEQHISNSNSTLINTNLDYLQQSHHSNNNNNNNDPLNLCKTMMNGEDLKNKSILPMNISTIDMINNTNNVTMATDTINSIMNNNNNHKIDPNYFTQSLKLKKSEKFDNSMNLLNASMNDDNKHDHNSNEINQLKTARSFEYIVIPHNNNNNNNNNQSLSPLSSNKDHDKPQEQQHQVSWTSNIQTSIPSSKSTTILSPQYTIQHNIGHCLSDNQSFMITSTPCITSTSSTLSITSTTSTDTTSTHTTHTTNTTTTTTTTSSNFSDYTIINQYPNTLQTFNKQSNHNDNLSVFYLNHSTNIIDHYNQSLLLNQFNHKQINKSIENCNQSITPINLIDFIDKQLNDKKSFKYDIIIDNSIINDSKDSIDNNNANTVMYMINNQQQQQQSNSLHYDSNHDNISSISTDFV</sequence>
<evidence type="ECO:0000313" key="2">
    <source>
        <dbReference type="Proteomes" id="UP000050791"/>
    </source>
</evidence>
<evidence type="ECO:0000256" key="1">
    <source>
        <dbReference type="SAM" id="MobiDB-lite"/>
    </source>
</evidence>